<protein>
    <recommendedName>
        <fullName evidence="7">Cellulose-binding domain protein</fullName>
    </recommendedName>
</protein>
<evidence type="ECO:0000259" key="2">
    <source>
        <dbReference type="Pfam" id="PF07627"/>
    </source>
</evidence>
<feature type="domain" description="DUF1595" evidence="4">
    <location>
        <begin position="144"/>
        <end position="206"/>
    </location>
</feature>
<dbReference type="Pfam" id="PF07637">
    <property type="entry name" value="PSD5"/>
    <property type="match status" value="1"/>
</dbReference>
<feature type="region of interest" description="Disordered" evidence="1">
    <location>
        <begin position="25"/>
        <end position="55"/>
    </location>
</feature>
<dbReference type="eggNOG" id="COG5297">
    <property type="taxonomic scope" value="Bacteria"/>
</dbReference>
<feature type="compositionally biased region" description="Acidic residues" evidence="1">
    <location>
        <begin position="25"/>
        <end position="44"/>
    </location>
</feature>
<keyword evidence="6" id="KW-1185">Reference proteome</keyword>
<dbReference type="InterPro" id="IPR013042">
    <property type="entry name" value="DUF1592"/>
</dbReference>
<dbReference type="InterPro" id="IPR013039">
    <property type="entry name" value="DUF1588"/>
</dbReference>
<dbReference type="Pfam" id="PF07627">
    <property type="entry name" value="PSCyt3"/>
    <property type="match status" value="1"/>
</dbReference>
<dbReference type="RefSeq" id="WP_006970864.1">
    <property type="nucleotide sequence ID" value="NZ_ABCS01000014.1"/>
</dbReference>
<dbReference type="Pfam" id="PF07631">
    <property type="entry name" value="PSD4"/>
    <property type="match status" value="1"/>
</dbReference>
<evidence type="ECO:0000256" key="1">
    <source>
        <dbReference type="SAM" id="MobiDB-lite"/>
    </source>
</evidence>
<dbReference type="InterPro" id="IPR013043">
    <property type="entry name" value="DUF1595"/>
</dbReference>
<evidence type="ECO:0000313" key="6">
    <source>
        <dbReference type="Proteomes" id="UP000005801"/>
    </source>
</evidence>
<feature type="domain" description="DUF1592" evidence="3">
    <location>
        <begin position="219"/>
        <end position="308"/>
    </location>
</feature>
<sequence length="559" mass="60727">MGLPFALALSSGWGCYLGVTADASEAGDDEAEADGESGDTDGGEGGEGLMPSSIPDPLVARLTDRQYRFTVLDLFGEELTEQELDWLPRDVPIEGDYATSVEAQGFNAQYVLGYAYIARGLTARLDLEEVQERFADCVGVDQACLEAFVDGLGRRMHRRPLEASERAVYLELAAAIMDEPEAGDDDVRAGLVQAFLQAPQFLYRVEPETDGEPGELRRLDGFELASRLSYFLWQSTPDDALLDAAAGSGGDGAYDPELFTAEIERMIQDPKFARARTQFWGDYSLASTSSFGSTDPQLIEELRASLMATLDHISGVDAEPQPLTAVFDGQELLMTPAVAEMAGAESVGPGMQVYDVALAEERLGVVTHPAFLAAIGTTSFVGRGVFMSSRLLCQRTGPPPSGFSEQIENTAAATEEMTPREASEFRFGLDEICLSCHVQFEPISYGFERYDIQGRFALTDDEGRPLYSHGVLPEWSGRPEISFENAPDLLGQLAEQDSLYRCFVDNMSEFGTGHQARWGGDALPDALASFEAEGLTFEALVRAIAAGEQMTYIRNAEAP</sequence>
<evidence type="ECO:0000259" key="3">
    <source>
        <dbReference type="Pfam" id="PF07631"/>
    </source>
</evidence>
<accession>A6G2B5</accession>
<name>A6G2B5_9BACT</name>
<evidence type="ECO:0000259" key="4">
    <source>
        <dbReference type="Pfam" id="PF07637"/>
    </source>
</evidence>
<proteinExistence type="predicted"/>
<dbReference type="EMBL" id="ABCS01000014">
    <property type="protein sequence ID" value="EDM80084.1"/>
    <property type="molecule type" value="Genomic_DNA"/>
</dbReference>
<dbReference type="Proteomes" id="UP000005801">
    <property type="component" value="Unassembled WGS sequence"/>
</dbReference>
<dbReference type="AlphaFoldDB" id="A6G2B5"/>
<evidence type="ECO:0008006" key="7">
    <source>
        <dbReference type="Google" id="ProtNLM"/>
    </source>
</evidence>
<organism evidence="5 6">
    <name type="scientific">Plesiocystis pacifica SIR-1</name>
    <dbReference type="NCBI Taxonomy" id="391625"/>
    <lineage>
        <taxon>Bacteria</taxon>
        <taxon>Pseudomonadati</taxon>
        <taxon>Myxococcota</taxon>
        <taxon>Polyangia</taxon>
        <taxon>Nannocystales</taxon>
        <taxon>Nannocystaceae</taxon>
        <taxon>Plesiocystis</taxon>
    </lineage>
</organism>
<feature type="domain" description="DUF1588" evidence="2">
    <location>
        <begin position="362"/>
        <end position="457"/>
    </location>
</feature>
<dbReference type="STRING" id="391625.PPSIR1_20694"/>
<reference evidence="5 6" key="1">
    <citation type="submission" date="2007-06" db="EMBL/GenBank/DDBJ databases">
        <authorList>
            <person name="Shimkets L."/>
            <person name="Ferriera S."/>
            <person name="Johnson J."/>
            <person name="Kravitz S."/>
            <person name="Beeson K."/>
            <person name="Sutton G."/>
            <person name="Rogers Y.-H."/>
            <person name="Friedman R."/>
            <person name="Frazier M."/>
            <person name="Venter J.C."/>
        </authorList>
    </citation>
    <scope>NUCLEOTIDE SEQUENCE [LARGE SCALE GENOMIC DNA]</scope>
    <source>
        <strain evidence="5 6">SIR-1</strain>
    </source>
</reference>
<evidence type="ECO:0000313" key="5">
    <source>
        <dbReference type="EMBL" id="EDM80084.1"/>
    </source>
</evidence>
<comment type="caution">
    <text evidence="5">The sequence shown here is derived from an EMBL/GenBank/DDBJ whole genome shotgun (WGS) entry which is preliminary data.</text>
</comment>
<gene>
    <name evidence="5" type="ORF">PPSIR1_20694</name>
</gene>